<keyword evidence="2 8" id="KW-0808">Transferase</keyword>
<dbReference type="GO" id="GO:0005524">
    <property type="term" value="F:ATP binding"/>
    <property type="evidence" value="ECO:0007669"/>
    <property type="project" value="UniProtKB-KW"/>
</dbReference>
<dbReference type="RefSeq" id="WP_007554908.1">
    <property type="nucleotide sequence ID" value="NZ_AENT01000024.1"/>
</dbReference>
<dbReference type="GO" id="GO:0009443">
    <property type="term" value="P:pyridoxal 5'-phosphate salvage"/>
    <property type="evidence" value="ECO:0007669"/>
    <property type="project" value="InterPro"/>
</dbReference>
<sequence>MKEKQILLIGDIVGYGKVALSAMIPILSYMGVRAQNLPTAIISNTLDHGIFEILDTTTYMQKTLEIWKRNGFSFDAIFTGFLLNEKQMDIISDLCKKMSLENKLIFNDPIMADWGELYNGVTDENVAYMKEIVSISDITIPNYTEACFLTDTKINMESISKLEITKIIDKLLTSGAKNVIITSTFTENEKCIAGFDAKKNDYFFIPYDEIPVKATGTGDIFSSVTIGHIMKGESVENSARHAGRVVRSMIQKNSFNEGTMNGLTIEKFMNILDE</sequence>
<dbReference type="InterPro" id="IPR004625">
    <property type="entry name" value="PyrdxlKinase"/>
</dbReference>
<reference evidence="8 9" key="1">
    <citation type="submission" date="2010-11" db="EMBL/GenBank/DDBJ databases">
        <authorList>
            <person name="Durkin A.S."/>
            <person name="Madupu R."/>
            <person name="Torralba M."/>
            <person name="Gillis M."/>
            <person name="Methe B."/>
            <person name="Sutton G."/>
            <person name="Nelson K.E."/>
        </authorList>
    </citation>
    <scope>NUCLEOTIDE SEQUENCE [LARGE SCALE GENOMIC DNA]</scope>
    <source>
        <strain evidence="8 9">UPII 345-E</strain>
    </source>
</reference>
<keyword evidence="3" id="KW-0547">Nucleotide-binding</keyword>
<comment type="caution">
    <text evidence="8">The sequence shown here is derived from an EMBL/GenBank/DDBJ whole genome shotgun (WGS) entry which is preliminary data.</text>
</comment>
<proteinExistence type="predicted"/>
<keyword evidence="6" id="KW-0812">Transmembrane</keyword>
<keyword evidence="5" id="KW-0067">ATP-binding</keyword>
<evidence type="ECO:0000313" key="8">
    <source>
        <dbReference type="EMBL" id="EFR42617.1"/>
    </source>
</evidence>
<accession>E4L9J2</accession>
<dbReference type="OrthoDB" id="9800808at2"/>
<dbReference type="SUPFAM" id="SSF53613">
    <property type="entry name" value="Ribokinase-like"/>
    <property type="match status" value="1"/>
</dbReference>
<organism evidence="8 9">
    <name type="scientific">Dialister micraerophilus UPII 345-E</name>
    <dbReference type="NCBI Taxonomy" id="910314"/>
    <lineage>
        <taxon>Bacteria</taxon>
        <taxon>Bacillati</taxon>
        <taxon>Bacillota</taxon>
        <taxon>Negativicutes</taxon>
        <taxon>Veillonellales</taxon>
        <taxon>Veillonellaceae</taxon>
        <taxon>Dialister</taxon>
    </lineage>
</organism>
<dbReference type="GO" id="GO:0008478">
    <property type="term" value="F:pyridoxal kinase activity"/>
    <property type="evidence" value="ECO:0007669"/>
    <property type="project" value="UniProtKB-EC"/>
</dbReference>
<protein>
    <recommendedName>
        <fullName evidence="1">pyridoxal kinase</fullName>
        <ecNumber evidence="1">2.7.1.35</ecNumber>
    </recommendedName>
</protein>
<evidence type="ECO:0000259" key="7">
    <source>
        <dbReference type="Pfam" id="PF08543"/>
    </source>
</evidence>
<dbReference type="EMBL" id="AENT01000024">
    <property type="protein sequence ID" value="EFR42617.1"/>
    <property type="molecule type" value="Genomic_DNA"/>
</dbReference>
<dbReference type="eggNOG" id="COG2240">
    <property type="taxonomic scope" value="Bacteria"/>
</dbReference>
<keyword evidence="6" id="KW-1133">Transmembrane helix</keyword>
<dbReference type="AlphaFoldDB" id="E4L9J2"/>
<dbReference type="Proteomes" id="UP000004594">
    <property type="component" value="Unassembled WGS sequence"/>
</dbReference>
<gene>
    <name evidence="8" type="ORF">HMPREF9220_0418</name>
</gene>
<evidence type="ECO:0000313" key="9">
    <source>
        <dbReference type="Proteomes" id="UP000004594"/>
    </source>
</evidence>
<dbReference type="PANTHER" id="PTHR10534:SF2">
    <property type="entry name" value="PYRIDOXAL KINASE"/>
    <property type="match status" value="1"/>
</dbReference>
<feature type="transmembrane region" description="Helical" evidence="6">
    <location>
        <begin position="12"/>
        <end position="32"/>
    </location>
</feature>
<dbReference type="EC" id="2.7.1.35" evidence="1"/>
<evidence type="ECO:0000256" key="4">
    <source>
        <dbReference type="ARBA" id="ARBA00022777"/>
    </source>
</evidence>
<dbReference type="InterPro" id="IPR029056">
    <property type="entry name" value="Ribokinase-like"/>
</dbReference>
<feature type="domain" description="Pyridoxamine kinase/Phosphomethylpyrimidine kinase" evidence="7">
    <location>
        <begin position="28"/>
        <end position="261"/>
    </location>
</feature>
<evidence type="ECO:0000256" key="3">
    <source>
        <dbReference type="ARBA" id="ARBA00022741"/>
    </source>
</evidence>
<dbReference type="PANTHER" id="PTHR10534">
    <property type="entry name" value="PYRIDOXAL KINASE"/>
    <property type="match status" value="1"/>
</dbReference>
<dbReference type="Gene3D" id="3.40.1190.20">
    <property type="match status" value="1"/>
</dbReference>
<dbReference type="InterPro" id="IPR013749">
    <property type="entry name" value="PM/HMP-P_kinase-1"/>
</dbReference>
<keyword evidence="6" id="KW-0472">Membrane</keyword>
<name>E4L9J2_9FIRM</name>
<keyword evidence="4 8" id="KW-0418">Kinase</keyword>
<evidence type="ECO:0000256" key="5">
    <source>
        <dbReference type="ARBA" id="ARBA00022840"/>
    </source>
</evidence>
<evidence type="ECO:0000256" key="2">
    <source>
        <dbReference type="ARBA" id="ARBA00022679"/>
    </source>
</evidence>
<dbReference type="Pfam" id="PF08543">
    <property type="entry name" value="Phos_pyr_kin"/>
    <property type="match status" value="1"/>
</dbReference>
<evidence type="ECO:0000256" key="1">
    <source>
        <dbReference type="ARBA" id="ARBA00012104"/>
    </source>
</evidence>
<dbReference type="GO" id="GO:0005829">
    <property type="term" value="C:cytosol"/>
    <property type="evidence" value="ECO:0007669"/>
    <property type="project" value="TreeGrafter"/>
</dbReference>
<evidence type="ECO:0000256" key="6">
    <source>
        <dbReference type="SAM" id="Phobius"/>
    </source>
</evidence>